<organism evidence="3 4">
    <name type="scientific">Rhizoctonia solani</name>
    <dbReference type="NCBI Taxonomy" id="456999"/>
    <lineage>
        <taxon>Eukaryota</taxon>
        <taxon>Fungi</taxon>
        <taxon>Dikarya</taxon>
        <taxon>Basidiomycota</taxon>
        <taxon>Agaricomycotina</taxon>
        <taxon>Agaricomycetes</taxon>
        <taxon>Cantharellales</taxon>
        <taxon>Ceratobasidiaceae</taxon>
        <taxon>Rhizoctonia</taxon>
    </lineage>
</organism>
<evidence type="ECO:0000256" key="2">
    <source>
        <dbReference type="SAM" id="Phobius"/>
    </source>
</evidence>
<feature type="transmembrane region" description="Helical" evidence="2">
    <location>
        <begin position="30"/>
        <end position="51"/>
    </location>
</feature>
<dbReference type="Proteomes" id="UP000663841">
    <property type="component" value="Unassembled WGS sequence"/>
</dbReference>
<dbReference type="AlphaFoldDB" id="A0A8H2WRB1"/>
<proteinExistence type="predicted"/>
<feature type="region of interest" description="Disordered" evidence="1">
    <location>
        <begin position="61"/>
        <end position="114"/>
    </location>
</feature>
<feature type="transmembrane region" description="Helical" evidence="2">
    <location>
        <begin position="6"/>
        <end position="23"/>
    </location>
</feature>
<name>A0A8H2WRB1_9AGAM</name>
<feature type="region of interest" description="Disordered" evidence="1">
    <location>
        <begin position="178"/>
        <end position="201"/>
    </location>
</feature>
<protein>
    <recommendedName>
        <fullName evidence="5">Transmembrane protein</fullName>
    </recommendedName>
</protein>
<evidence type="ECO:0008006" key="5">
    <source>
        <dbReference type="Google" id="ProtNLM"/>
    </source>
</evidence>
<feature type="compositionally biased region" description="Polar residues" evidence="1">
    <location>
        <begin position="66"/>
        <end position="83"/>
    </location>
</feature>
<sequence length="201" mass="21192">MSHSATSIGLITTIVNGFVLYALGGEEIIWVCFGACAADVVINAAVMYWAMQSPPGPKGTVHFSPLSLTDGTPAQPPNDTSEGSAACRTRHKTVTPSFPMPGREEPQEGTLSNGTTVGSIVSAPMIDMPQPTMRNTHHVDLYGNHPPGSRLLLSLSTKRAPKSEESEEADISLQEMGLVQNRPNGSAIYGVKSGQTSSKGN</sequence>
<keyword evidence="2" id="KW-0812">Transmembrane</keyword>
<gene>
    <name evidence="3" type="ORF">RDB_LOCUS12743</name>
</gene>
<reference evidence="3" key="1">
    <citation type="submission" date="2021-01" db="EMBL/GenBank/DDBJ databases">
        <authorList>
            <person name="Kaushik A."/>
        </authorList>
    </citation>
    <scope>NUCLEOTIDE SEQUENCE</scope>
    <source>
        <strain evidence="3">AG3-T5</strain>
    </source>
</reference>
<evidence type="ECO:0000256" key="1">
    <source>
        <dbReference type="SAM" id="MobiDB-lite"/>
    </source>
</evidence>
<keyword evidence="2" id="KW-1133">Transmembrane helix</keyword>
<keyword evidence="2" id="KW-0472">Membrane</keyword>
<accession>A0A8H2WRB1</accession>
<evidence type="ECO:0000313" key="3">
    <source>
        <dbReference type="EMBL" id="CAE6404876.1"/>
    </source>
</evidence>
<comment type="caution">
    <text evidence="3">The sequence shown here is derived from an EMBL/GenBank/DDBJ whole genome shotgun (WGS) entry which is preliminary data.</text>
</comment>
<evidence type="ECO:0000313" key="4">
    <source>
        <dbReference type="Proteomes" id="UP000663841"/>
    </source>
</evidence>
<dbReference type="EMBL" id="CAJMWW010000044">
    <property type="protein sequence ID" value="CAE6404876.1"/>
    <property type="molecule type" value="Genomic_DNA"/>
</dbReference>